<protein>
    <submittedName>
        <fullName evidence="1">Uncharacterized protein</fullName>
    </submittedName>
</protein>
<dbReference type="GO" id="GO:0005975">
    <property type="term" value="P:carbohydrate metabolic process"/>
    <property type="evidence" value="ECO:0007669"/>
    <property type="project" value="InterPro"/>
</dbReference>
<dbReference type="Proteomes" id="UP000487268">
    <property type="component" value="Unassembled WGS sequence"/>
</dbReference>
<dbReference type="AlphaFoldDB" id="A0A7K0BRD8"/>
<accession>A0A7K0BRD8</accession>
<name>A0A7K0BRD8_9ACTN</name>
<organism evidence="1 2">
    <name type="scientific">Actinomadura macrotermitis</name>
    <dbReference type="NCBI Taxonomy" id="2585200"/>
    <lineage>
        <taxon>Bacteria</taxon>
        <taxon>Bacillati</taxon>
        <taxon>Actinomycetota</taxon>
        <taxon>Actinomycetes</taxon>
        <taxon>Streptosporangiales</taxon>
        <taxon>Thermomonosporaceae</taxon>
        <taxon>Actinomadura</taxon>
    </lineage>
</organism>
<gene>
    <name evidence="1" type="ORF">ACRB68_15050</name>
</gene>
<reference evidence="1 2" key="1">
    <citation type="submission" date="2019-10" db="EMBL/GenBank/DDBJ databases">
        <title>Actinomadura rubteroloni sp. nov. and Actinomadura macrotermitis sp. nov., isolated from the gut of fungus growing-termite Macrotermes natalensis.</title>
        <authorList>
            <person name="Benndorf R."/>
            <person name="Martin K."/>
            <person name="Kuefner M."/>
            <person name="De Beer W."/>
            <person name="Kaster A.-K."/>
            <person name="Vollmers J."/>
            <person name="Poulsen M."/>
            <person name="Beemelmanns C."/>
        </authorList>
    </citation>
    <scope>NUCLEOTIDE SEQUENCE [LARGE SCALE GENOMIC DNA]</scope>
    <source>
        <strain evidence="1 2">RB68</strain>
    </source>
</reference>
<evidence type="ECO:0000313" key="2">
    <source>
        <dbReference type="Proteomes" id="UP000487268"/>
    </source>
</evidence>
<dbReference type="InterPro" id="IPR008928">
    <property type="entry name" value="6-hairpin_glycosidase_sf"/>
</dbReference>
<comment type="caution">
    <text evidence="1">The sequence shown here is derived from an EMBL/GenBank/DDBJ whole genome shotgun (WGS) entry which is preliminary data.</text>
</comment>
<keyword evidence="2" id="KW-1185">Reference proteome</keyword>
<proteinExistence type="predicted"/>
<dbReference type="OrthoDB" id="7254827at2"/>
<dbReference type="EMBL" id="WEGH01000001">
    <property type="protein sequence ID" value="MQY03462.1"/>
    <property type="molecule type" value="Genomic_DNA"/>
</dbReference>
<dbReference type="SUPFAM" id="SSF48208">
    <property type="entry name" value="Six-hairpin glycosidases"/>
    <property type="match status" value="1"/>
</dbReference>
<dbReference type="RefSeq" id="WP_153531388.1">
    <property type="nucleotide sequence ID" value="NZ_WEGH01000001.1"/>
</dbReference>
<sequence>MTEPPSRAALVAGPDAETHELIDRLVAVALRGLPRMQVDGEFVFTLRGVPDGAGGWRTEPAGRSLRYAAITALGVQRLGPYEQSAVLAGGDLTGLTGRLVARLDETSSLGDKALITWAAAATGHEMLPWALERLEHADTGGAVFTVDAAWVLSALAAARDAGADAEAHYERARRRLVDGAGQGGLYSHQVGGTGLVPGYRAHVGCFADQVYPIQALARAGDPEAVKLAGIAADRIVAAQGDGGQWWWHYDARTGGVVEGFPVYSVHQHAMAPMALLDLAEAGGPDHTAAIRRGLHWMVRPAETDEPMILDELGVTWRKTARADPRKVVRGARAATTGVREGWRVGVLDRVFPPTAVDRECRPYEFGWLLFTWREGS</sequence>
<evidence type="ECO:0000313" key="1">
    <source>
        <dbReference type="EMBL" id="MQY03462.1"/>
    </source>
</evidence>
<dbReference type="Gene3D" id="1.50.10.20">
    <property type="match status" value="1"/>
</dbReference>